<dbReference type="AlphaFoldDB" id="A0A0G0P0E0"/>
<reference evidence="1 2" key="1">
    <citation type="journal article" date="2015" name="Nature">
        <title>rRNA introns, odd ribosomes, and small enigmatic genomes across a large radiation of phyla.</title>
        <authorList>
            <person name="Brown C.T."/>
            <person name="Hug L.A."/>
            <person name="Thomas B.C."/>
            <person name="Sharon I."/>
            <person name="Castelle C.J."/>
            <person name="Singh A."/>
            <person name="Wilkins M.J."/>
            <person name="Williams K.H."/>
            <person name="Banfield J.F."/>
        </authorList>
    </citation>
    <scope>NUCLEOTIDE SEQUENCE [LARGE SCALE GENOMIC DNA]</scope>
</reference>
<dbReference type="EMBL" id="LBVJ01000037">
    <property type="protein sequence ID" value="KKQ82781.1"/>
    <property type="molecule type" value="Genomic_DNA"/>
</dbReference>
<name>A0A0G0P0E0_9BACT</name>
<evidence type="ECO:0000313" key="1">
    <source>
        <dbReference type="EMBL" id="KKQ82781.1"/>
    </source>
</evidence>
<dbReference type="Proteomes" id="UP000034710">
    <property type="component" value="Unassembled WGS sequence"/>
</dbReference>
<proteinExistence type="predicted"/>
<sequence>MSFHLQVLSPLKKIFDGDVLSEKLRSKKAAAEATYIRSGKDFFLLTIMMPLFL</sequence>
<accession>A0A0G0P0E0</accession>
<organism evidence="1 2">
    <name type="scientific">Candidatus Woesebacteria bacterium GW2011_GWA1_38_8</name>
    <dbReference type="NCBI Taxonomy" id="1618547"/>
    <lineage>
        <taxon>Bacteria</taxon>
        <taxon>Candidatus Woeseibacteriota</taxon>
    </lineage>
</organism>
<protein>
    <submittedName>
        <fullName evidence="1">Uncharacterized protein</fullName>
    </submittedName>
</protein>
<comment type="caution">
    <text evidence="1">The sequence shown here is derived from an EMBL/GenBank/DDBJ whole genome shotgun (WGS) entry which is preliminary data.</text>
</comment>
<evidence type="ECO:0000313" key="2">
    <source>
        <dbReference type="Proteomes" id="UP000034710"/>
    </source>
</evidence>
<gene>
    <name evidence="1" type="ORF">UT06_C0037G0017</name>
</gene>